<dbReference type="RefSeq" id="WP_038090869.1">
    <property type="nucleotide sequence ID" value="NZ_JQSG02000006.1"/>
</dbReference>
<dbReference type="AlphaFoldDB" id="A0A1A6C1Q6"/>
<protein>
    <submittedName>
        <fullName evidence="2">Uncharacterized protein</fullName>
    </submittedName>
</protein>
<feature type="signal peptide" evidence="1">
    <location>
        <begin position="1"/>
        <end position="23"/>
    </location>
</feature>
<keyword evidence="1" id="KW-0732">Signal</keyword>
<feature type="chain" id="PRO_5008343210" evidence="1">
    <location>
        <begin position="24"/>
        <end position="242"/>
    </location>
</feature>
<dbReference type="InterPro" id="IPR011990">
    <property type="entry name" value="TPR-like_helical_dom_sf"/>
</dbReference>
<evidence type="ECO:0000313" key="3">
    <source>
        <dbReference type="Proteomes" id="UP000029273"/>
    </source>
</evidence>
<comment type="caution">
    <text evidence="2">The sequence shown here is derived from an EMBL/GenBank/DDBJ whole genome shotgun (WGS) entry which is preliminary data.</text>
</comment>
<sequence>MRRAPLALALALALALGAPALHAQPLPSAAYNAADWQLAWQAFLGNGDVESAYRLARAAVAARPHSILWHQRLAAAAEQSDHARDALEAYYWLVTHAHRHEYLGKALGLAEGLDDPTRAIPLMRIQLRARPYDERLWSGLIGELLKLGDYARALQLLQAADRKHPRRFFLWEQAVLYHQSWANPSASCAHSKATAAVTAPSRRSCCRSRPCSICAAIIKAPTPACRMPAPWPRRRTPLTGAR</sequence>
<accession>A0A1A6C1Q6</accession>
<dbReference type="Gene3D" id="1.25.40.10">
    <property type="entry name" value="Tetratricopeptide repeat domain"/>
    <property type="match status" value="1"/>
</dbReference>
<reference evidence="2 3" key="1">
    <citation type="journal article" date="2014" name="Genome Announc.">
        <title>Draft Genome Sequence of the Iron-Oxidizing, Acidophilic, and Halotolerant 'Thiobacillus prosperus' Type Strain DSM 5130.</title>
        <authorList>
            <person name="Ossandon F.J."/>
            <person name="Cardenas J.P."/>
            <person name="Corbett M."/>
            <person name="Quatrini R."/>
            <person name="Holmes D.S."/>
            <person name="Watkin E."/>
        </authorList>
    </citation>
    <scope>NUCLEOTIDE SEQUENCE [LARGE SCALE GENOMIC DNA]</scope>
    <source>
        <strain evidence="2 3">DSM 5130</strain>
    </source>
</reference>
<dbReference type="EMBL" id="JQSG02000006">
    <property type="protein sequence ID" value="OBS08497.1"/>
    <property type="molecule type" value="Genomic_DNA"/>
</dbReference>
<proteinExistence type="predicted"/>
<gene>
    <name evidence="2" type="ORF">Thpro_022747</name>
</gene>
<evidence type="ECO:0000256" key="1">
    <source>
        <dbReference type="SAM" id="SignalP"/>
    </source>
</evidence>
<dbReference type="Proteomes" id="UP000029273">
    <property type="component" value="Unassembled WGS sequence"/>
</dbReference>
<dbReference type="SUPFAM" id="SSF48452">
    <property type="entry name" value="TPR-like"/>
    <property type="match status" value="1"/>
</dbReference>
<name>A0A1A6C1Q6_9GAMM</name>
<evidence type="ECO:0000313" key="2">
    <source>
        <dbReference type="EMBL" id="OBS08497.1"/>
    </source>
</evidence>
<keyword evidence="3" id="KW-1185">Reference proteome</keyword>
<organism evidence="2 3">
    <name type="scientific">Acidihalobacter prosperus</name>
    <dbReference type="NCBI Taxonomy" id="160660"/>
    <lineage>
        <taxon>Bacteria</taxon>
        <taxon>Pseudomonadati</taxon>
        <taxon>Pseudomonadota</taxon>
        <taxon>Gammaproteobacteria</taxon>
        <taxon>Chromatiales</taxon>
        <taxon>Ectothiorhodospiraceae</taxon>
        <taxon>Acidihalobacter</taxon>
    </lineage>
</organism>